<feature type="domain" description="Type VII secretion system protein EccE" evidence="8">
    <location>
        <begin position="213"/>
        <end position="311"/>
    </location>
</feature>
<protein>
    <submittedName>
        <fullName evidence="9">Type VII secretion protein EccE</fullName>
    </submittedName>
</protein>
<reference evidence="10" key="1">
    <citation type="journal article" date="2019" name="Int. J. Syst. Evol. Microbiol.">
        <title>The Global Catalogue of Microorganisms (GCM) 10K type strain sequencing project: providing services to taxonomists for standard genome sequencing and annotation.</title>
        <authorList>
            <consortium name="The Broad Institute Genomics Platform"/>
            <consortium name="The Broad Institute Genome Sequencing Center for Infectious Disease"/>
            <person name="Wu L."/>
            <person name="Ma J."/>
        </authorList>
    </citation>
    <scope>NUCLEOTIDE SEQUENCE [LARGE SCALE GENOMIC DNA]</scope>
    <source>
        <strain evidence="10">IBRC-M 10908</strain>
    </source>
</reference>
<keyword evidence="5 7" id="KW-1133">Transmembrane helix</keyword>
<dbReference type="InterPro" id="IPR021368">
    <property type="entry name" value="T7SS_EccE"/>
</dbReference>
<evidence type="ECO:0000256" key="3">
    <source>
        <dbReference type="ARBA" id="ARBA00022475"/>
    </source>
</evidence>
<evidence type="ECO:0000256" key="7">
    <source>
        <dbReference type="SAM" id="Phobius"/>
    </source>
</evidence>
<keyword evidence="3" id="KW-1003">Cell membrane</keyword>
<dbReference type="EMBL" id="JBHSDK010000010">
    <property type="protein sequence ID" value="MFC4334811.1"/>
    <property type="molecule type" value="Genomic_DNA"/>
</dbReference>
<evidence type="ECO:0000313" key="9">
    <source>
        <dbReference type="EMBL" id="MFC4334811.1"/>
    </source>
</evidence>
<dbReference type="RefSeq" id="WP_380618875.1">
    <property type="nucleotide sequence ID" value="NZ_JBHSDK010000010.1"/>
</dbReference>
<accession>A0ABV8TWQ9</accession>
<gene>
    <name evidence="9" type="primary">eccE</name>
    <name evidence="9" type="ORF">ACFPET_06335</name>
</gene>
<evidence type="ECO:0000256" key="5">
    <source>
        <dbReference type="ARBA" id="ARBA00022989"/>
    </source>
</evidence>
<feature type="transmembrane region" description="Helical" evidence="7">
    <location>
        <begin position="38"/>
        <end position="58"/>
    </location>
</feature>
<sequence>MTVIDSEQQARGRAVVSASAEEMEPGSVSFTRRGSGRLGPVTLTQLVVFELAAIAAVAALQFGMIPAAVAGGIGLVMIIVVLLRRGDHWWYQTVALKRRLNRRVDSLDPEQHTDVLHRIAPDLGVKGVEVRDELVGFGQDSGGWFTIIQINPTEDVIPKIPLDRLERLFDGSTTPVTSLQLVGHTTPVGLASYSNNPAAQSYRELLGNTPVVIHHKAWLAVRLGVHDGLSISEDRGGGPEGAIKGLSAATQRVSKLLKNIGVPNRILNAEGVQHALQQSLGVAFAPVQGERTAEAWDHWYADGLRHITYRITKWPKDPDSLQQVVDAFAAVPSVFTTVAMVVTGAQGGQVSADGRVTGKQLEIDALVRVALDEGTWESAQNQLLNVADDLGVKLQRFDGEQGPAAYASAPTGGGPR</sequence>
<evidence type="ECO:0000256" key="1">
    <source>
        <dbReference type="ARBA" id="ARBA00004236"/>
    </source>
</evidence>
<keyword evidence="4 7" id="KW-0812">Transmembrane</keyword>
<dbReference type="InterPro" id="IPR050051">
    <property type="entry name" value="EccE_dom"/>
</dbReference>
<comment type="subcellular location">
    <subcellularLocation>
        <location evidence="1">Cell membrane</location>
    </subcellularLocation>
</comment>
<keyword evidence="6 7" id="KW-0472">Membrane</keyword>
<feature type="transmembrane region" description="Helical" evidence="7">
    <location>
        <begin position="64"/>
        <end position="83"/>
    </location>
</feature>
<organism evidence="9 10">
    <name type="scientific">Salininema proteolyticum</name>
    <dbReference type="NCBI Taxonomy" id="1607685"/>
    <lineage>
        <taxon>Bacteria</taxon>
        <taxon>Bacillati</taxon>
        <taxon>Actinomycetota</taxon>
        <taxon>Actinomycetes</taxon>
        <taxon>Glycomycetales</taxon>
        <taxon>Glycomycetaceae</taxon>
        <taxon>Salininema</taxon>
    </lineage>
</organism>
<dbReference type="NCBIfam" id="TIGR03923">
    <property type="entry name" value="T7SS_EccE"/>
    <property type="match status" value="1"/>
</dbReference>
<evidence type="ECO:0000256" key="2">
    <source>
        <dbReference type="ARBA" id="ARBA00007759"/>
    </source>
</evidence>
<evidence type="ECO:0000256" key="4">
    <source>
        <dbReference type="ARBA" id="ARBA00022692"/>
    </source>
</evidence>
<proteinExistence type="inferred from homology"/>
<evidence type="ECO:0000313" key="10">
    <source>
        <dbReference type="Proteomes" id="UP001595823"/>
    </source>
</evidence>
<evidence type="ECO:0000256" key="6">
    <source>
        <dbReference type="ARBA" id="ARBA00023136"/>
    </source>
</evidence>
<comment type="caution">
    <text evidence="9">The sequence shown here is derived from an EMBL/GenBank/DDBJ whole genome shotgun (WGS) entry which is preliminary data.</text>
</comment>
<comment type="similarity">
    <text evidence="2">Belongs to the EccE family.</text>
</comment>
<dbReference type="Pfam" id="PF11203">
    <property type="entry name" value="EccE"/>
    <property type="match status" value="1"/>
</dbReference>
<dbReference type="Proteomes" id="UP001595823">
    <property type="component" value="Unassembled WGS sequence"/>
</dbReference>
<evidence type="ECO:0000259" key="8">
    <source>
        <dbReference type="Pfam" id="PF11203"/>
    </source>
</evidence>
<keyword evidence="10" id="KW-1185">Reference proteome</keyword>
<name>A0ABV8TWQ9_9ACTN</name>